<keyword evidence="5" id="KW-1185">Reference proteome</keyword>
<proteinExistence type="predicted"/>
<evidence type="ECO:0000259" key="2">
    <source>
        <dbReference type="Pfam" id="PF21904"/>
    </source>
</evidence>
<keyword evidence="4" id="KW-0812">Transmembrane</keyword>
<dbReference type="EMBL" id="CM007891">
    <property type="protein sequence ID" value="OTG35085.1"/>
    <property type="molecule type" value="Genomic_DNA"/>
</dbReference>
<keyword evidence="1" id="KW-0732">Signal</keyword>
<evidence type="ECO:0000313" key="3">
    <source>
        <dbReference type="EMBL" id="KAF5819466.1"/>
    </source>
</evidence>
<evidence type="ECO:0000256" key="1">
    <source>
        <dbReference type="SAM" id="SignalP"/>
    </source>
</evidence>
<dbReference type="Gramene" id="mRNA:HanXRQr2_Chr02g0077931">
    <property type="protein sequence ID" value="CDS:HanXRQr2_Chr02g0077931.1"/>
    <property type="gene ID" value="HanXRQr2_Chr02g0077931"/>
</dbReference>
<reference evidence="3" key="3">
    <citation type="submission" date="2020-06" db="EMBL/GenBank/DDBJ databases">
        <title>Helianthus annuus Genome sequencing and assembly Release 2.</title>
        <authorList>
            <person name="Gouzy J."/>
            <person name="Langlade N."/>
            <person name="Munos S."/>
        </authorList>
    </citation>
    <scope>NUCLEOTIDE SEQUENCE</scope>
    <source>
        <tissue evidence="3">Leaves</tissue>
    </source>
</reference>
<feature type="chain" id="PRO_5012738797" evidence="1">
    <location>
        <begin position="24"/>
        <end position="156"/>
    </location>
</feature>
<reference evidence="3 5" key="1">
    <citation type="journal article" date="2017" name="Nature">
        <title>The sunflower genome provides insights into oil metabolism, flowering and Asterid evolution.</title>
        <authorList>
            <person name="Badouin H."/>
            <person name="Gouzy J."/>
            <person name="Grassa C.J."/>
            <person name="Murat F."/>
            <person name="Staton S.E."/>
            <person name="Cottret L."/>
            <person name="Lelandais-Briere C."/>
            <person name="Owens G.L."/>
            <person name="Carrere S."/>
            <person name="Mayjonade B."/>
            <person name="Legrand L."/>
            <person name="Gill N."/>
            <person name="Kane N.C."/>
            <person name="Bowers J.E."/>
            <person name="Hubner S."/>
            <person name="Bellec A."/>
            <person name="Berard A."/>
            <person name="Berges H."/>
            <person name="Blanchet N."/>
            <person name="Boniface M.C."/>
            <person name="Brunel D."/>
            <person name="Catrice O."/>
            <person name="Chaidir N."/>
            <person name="Claudel C."/>
            <person name="Donnadieu C."/>
            <person name="Faraut T."/>
            <person name="Fievet G."/>
            <person name="Helmstetter N."/>
            <person name="King M."/>
            <person name="Knapp S.J."/>
            <person name="Lai Z."/>
            <person name="Le Paslier M.C."/>
            <person name="Lippi Y."/>
            <person name="Lorenzon L."/>
            <person name="Mandel J.R."/>
            <person name="Marage G."/>
            <person name="Marchand G."/>
            <person name="Marquand E."/>
            <person name="Bret-Mestries E."/>
            <person name="Morien E."/>
            <person name="Nambeesan S."/>
            <person name="Nguyen T."/>
            <person name="Pegot-Espagnet P."/>
            <person name="Pouilly N."/>
            <person name="Raftis F."/>
            <person name="Sallet E."/>
            <person name="Schiex T."/>
            <person name="Thomas J."/>
            <person name="Vandecasteele C."/>
            <person name="Vares D."/>
            <person name="Vear F."/>
            <person name="Vautrin S."/>
            <person name="Crespi M."/>
            <person name="Mangin B."/>
            <person name="Burke J.M."/>
            <person name="Salse J."/>
            <person name="Munos S."/>
            <person name="Vincourt P."/>
            <person name="Rieseberg L.H."/>
            <person name="Langlade N.B."/>
        </authorList>
    </citation>
    <scope>NUCLEOTIDE SEQUENCE [LARGE SCALE GENOMIC DNA]</scope>
    <source>
        <strain evidence="5">cv. SF193</strain>
        <tissue evidence="3">Leaves</tissue>
    </source>
</reference>
<dbReference type="AlphaFoldDB" id="A0A251VHL2"/>
<dbReference type="Proteomes" id="UP000215914">
    <property type="component" value="Chromosome 2"/>
</dbReference>
<dbReference type="OrthoDB" id="1744539at2759"/>
<feature type="domain" description="CAND6/7 N-terminal" evidence="2">
    <location>
        <begin position="26"/>
        <end position="153"/>
    </location>
</feature>
<dbReference type="InParanoid" id="A0A251VHL2"/>
<accession>A0A251VHL2</accession>
<dbReference type="OMA" id="THADEYS"/>
<feature type="signal peptide" evidence="1">
    <location>
        <begin position="1"/>
        <end position="23"/>
    </location>
</feature>
<dbReference type="Pfam" id="PF21904">
    <property type="entry name" value="CAND6-7_N"/>
    <property type="match status" value="1"/>
</dbReference>
<keyword evidence="4" id="KW-0675">Receptor</keyword>
<dbReference type="EMBL" id="MNCJ02000317">
    <property type="protein sequence ID" value="KAF5819466.1"/>
    <property type="molecule type" value="Genomic_DNA"/>
</dbReference>
<name>A0A251VHL2_HELAN</name>
<reference evidence="4" key="2">
    <citation type="submission" date="2017-02" db="EMBL/GenBank/DDBJ databases">
        <title>Sunflower complete genome.</title>
        <authorList>
            <person name="Langlade N."/>
            <person name="Munos S."/>
        </authorList>
    </citation>
    <scope>NUCLEOTIDE SEQUENCE [LARGE SCALE GENOMIC DNA]</scope>
    <source>
        <tissue evidence="4">Leaves</tissue>
    </source>
</reference>
<protein>
    <submittedName>
        <fullName evidence="3 4">Lung seven transmembrane receptor</fullName>
    </submittedName>
</protein>
<organism evidence="4 5">
    <name type="scientific">Helianthus annuus</name>
    <name type="common">Common sunflower</name>
    <dbReference type="NCBI Taxonomy" id="4232"/>
    <lineage>
        <taxon>Eukaryota</taxon>
        <taxon>Viridiplantae</taxon>
        <taxon>Streptophyta</taxon>
        <taxon>Embryophyta</taxon>
        <taxon>Tracheophyta</taxon>
        <taxon>Spermatophyta</taxon>
        <taxon>Magnoliopsida</taxon>
        <taxon>eudicotyledons</taxon>
        <taxon>Gunneridae</taxon>
        <taxon>Pentapetalae</taxon>
        <taxon>asterids</taxon>
        <taxon>campanulids</taxon>
        <taxon>Asterales</taxon>
        <taxon>Asteraceae</taxon>
        <taxon>Asteroideae</taxon>
        <taxon>Heliantheae alliance</taxon>
        <taxon>Heliantheae</taxon>
        <taxon>Helianthus</taxon>
    </lineage>
</organism>
<evidence type="ECO:0000313" key="5">
    <source>
        <dbReference type="Proteomes" id="UP000215914"/>
    </source>
</evidence>
<gene>
    <name evidence="4" type="ORF">HannXRQ_Chr02g0052981</name>
    <name evidence="3" type="ORF">HanXRQr2_Chr02g0077931</name>
</gene>
<dbReference type="InterPro" id="IPR054103">
    <property type="entry name" value="CAND6-7_N"/>
</dbReference>
<sequence length="156" mass="17613">MRIFETVTGVLLLFFLLTAPSTADIKSIKIQSDDRPMILLQKFGLTHRAYITVAASSVSVTSTLSPPDLSRQGVFLLSEESMPEVLLEFQQNPDFCILRSKFALLLFTFRDLSPKWSFNRSFPVMYPSEYSLFFANCDAGSRVTMDFCTELLNTDG</sequence>
<keyword evidence="4" id="KW-0472">Membrane</keyword>
<evidence type="ECO:0000313" key="4">
    <source>
        <dbReference type="EMBL" id="OTG35085.1"/>
    </source>
</evidence>